<evidence type="ECO:0000256" key="1">
    <source>
        <dbReference type="ARBA" id="ARBA00004496"/>
    </source>
</evidence>
<dbReference type="Proteomes" id="UP000007635">
    <property type="component" value="Chromosome VIII"/>
</dbReference>
<dbReference type="PANTHER" id="PTHR11461:SF180">
    <property type="entry name" value="LEUKOCYTE ELASTASE INHIBITOR"/>
    <property type="match status" value="1"/>
</dbReference>
<evidence type="ECO:0000313" key="8">
    <source>
        <dbReference type="Proteomes" id="UP000007635"/>
    </source>
</evidence>
<keyword evidence="2" id="KW-0963">Cytoplasm</keyword>
<dbReference type="Gene3D" id="3.30.497.10">
    <property type="entry name" value="Antithrombin, subunit I, domain 2"/>
    <property type="match status" value="1"/>
</dbReference>
<dbReference type="GO" id="GO:0004867">
    <property type="term" value="F:serine-type endopeptidase inhibitor activity"/>
    <property type="evidence" value="ECO:0007669"/>
    <property type="project" value="UniProtKB-KW"/>
</dbReference>
<dbReference type="GO" id="GO:0005615">
    <property type="term" value="C:extracellular space"/>
    <property type="evidence" value="ECO:0007669"/>
    <property type="project" value="InterPro"/>
</dbReference>
<reference evidence="7 8" key="1">
    <citation type="journal article" date="2021" name="G3 (Bethesda)">
        <title>Improved contiguity of the threespine stickleback genome using long-read sequencing.</title>
        <authorList>
            <person name="Nath S."/>
            <person name="Shaw D.E."/>
            <person name="White M.A."/>
        </authorList>
    </citation>
    <scope>NUCLEOTIDE SEQUENCE [LARGE SCALE GENOMIC DNA]</scope>
    <source>
        <strain evidence="7 8">Lake Benthic</strain>
    </source>
</reference>
<accession>A0AAQ4QH74</accession>
<dbReference type="Pfam" id="PF00079">
    <property type="entry name" value="Serpin"/>
    <property type="match status" value="1"/>
</dbReference>
<evidence type="ECO:0000313" key="7">
    <source>
        <dbReference type="Ensembl" id="ENSGACP00000050585.1"/>
    </source>
</evidence>
<proteinExistence type="predicted"/>
<dbReference type="GeneTree" id="ENSGT00940000154573"/>
<feature type="domain" description="Serpin" evidence="6">
    <location>
        <begin position="7"/>
        <end position="57"/>
    </location>
</feature>
<reference evidence="7" key="3">
    <citation type="submission" date="2025-09" db="UniProtKB">
        <authorList>
            <consortium name="Ensembl"/>
        </authorList>
    </citation>
    <scope>IDENTIFICATION</scope>
</reference>
<organism evidence="7 8">
    <name type="scientific">Gasterosteus aculeatus aculeatus</name>
    <name type="common">three-spined stickleback</name>
    <dbReference type="NCBI Taxonomy" id="481459"/>
    <lineage>
        <taxon>Eukaryota</taxon>
        <taxon>Metazoa</taxon>
        <taxon>Chordata</taxon>
        <taxon>Craniata</taxon>
        <taxon>Vertebrata</taxon>
        <taxon>Euteleostomi</taxon>
        <taxon>Actinopterygii</taxon>
        <taxon>Neopterygii</taxon>
        <taxon>Teleostei</taxon>
        <taxon>Neoteleostei</taxon>
        <taxon>Acanthomorphata</taxon>
        <taxon>Eupercaria</taxon>
        <taxon>Perciformes</taxon>
        <taxon>Cottioidei</taxon>
        <taxon>Gasterosteales</taxon>
        <taxon>Gasterosteidae</taxon>
        <taxon>Gasterosteus</taxon>
    </lineage>
</organism>
<keyword evidence="3" id="KW-0646">Protease inhibitor</keyword>
<name>A0AAQ4QH74_GASAC</name>
<dbReference type="InterPro" id="IPR023796">
    <property type="entry name" value="Serpin_dom"/>
</dbReference>
<dbReference type="Ensembl" id="ENSGACT00000088140.1">
    <property type="protein sequence ID" value="ENSGACP00000050585.1"/>
    <property type="gene ID" value="ENSGACG00000033810.1"/>
</dbReference>
<evidence type="ECO:0000256" key="3">
    <source>
        <dbReference type="ARBA" id="ARBA00022690"/>
    </source>
</evidence>
<evidence type="ECO:0000256" key="4">
    <source>
        <dbReference type="ARBA" id="ARBA00022900"/>
    </source>
</evidence>
<dbReference type="InterPro" id="IPR042178">
    <property type="entry name" value="Serpin_sf_1"/>
</dbReference>
<dbReference type="GO" id="GO:0005737">
    <property type="term" value="C:cytoplasm"/>
    <property type="evidence" value="ECO:0007669"/>
    <property type="project" value="UniProtKB-SubCell"/>
</dbReference>
<dbReference type="SUPFAM" id="SSF56574">
    <property type="entry name" value="Serpins"/>
    <property type="match status" value="1"/>
</dbReference>
<reference evidence="7" key="2">
    <citation type="submission" date="2025-08" db="UniProtKB">
        <authorList>
            <consortium name="Ensembl"/>
        </authorList>
    </citation>
    <scope>IDENTIFICATION</scope>
</reference>
<dbReference type="PANTHER" id="PTHR11461">
    <property type="entry name" value="SERINE PROTEASE INHIBITOR, SERPIN"/>
    <property type="match status" value="1"/>
</dbReference>
<dbReference type="AlphaFoldDB" id="A0AAQ4QH74"/>
<keyword evidence="8" id="KW-1185">Reference proteome</keyword>
<sequence length="76" mass="7734">MADISASNTGFALELLRTLSQASPAGNIFVSPLSISSALAMVYLGAKGDTAAQMAKVSTHSIMAVGPAVSNIQPKR</sequence>
<keyword evidence="5" id="KW-0812">Transmembrane</keyword>
<evidence type="ECO:0000256" key="2">
    <source>
        <dbReference type="ARBA" id="ARBA00022490"/>
    </source>
</evidence>
<protein>
    <recommendedName>
        <fullName evidence="6">Serpin domain-containing protein</fullName>
    </recommendedName>
</protein>
<evidence type="ECO:0000259" key="6">
    <source>
        <dbReference type="Pfam" id="PF00079"/>
    </source>
</evidence>
<keyword evidence="4" id="KW-0722">Serine protease inhibitor</keyword>
<keyword evidence="5" id="KW-1133">Transmembrane helix</keyword>
<dbReference type="InterPro" id="IPR000215">
    <property type="entry name" value="Serpin_fam"/>
</dbReference>
<comment type="subcellular location">
    <subcellularLocation>
        <location evidence="1">Cytoplasm</location>
    </subcellularLocation>
</comment>
<evidence type="ECO:0000256" key="5">
    <source>
        <dbReference type="SAM" id="Phobius"/>
    </source>
</evidence>
<dbReference type="InterPro" id="IPR036186">
    <property type="entry name" value="Serpin_sf"/>
</dbReference>
<feature type="transmembrane region" description="Helical" evidence="5">
    <location>
        <begin position="25"/>
        <end position="46"/>
    </location>
</feature>
<keyword evidence="5" id="KW-0472">Membrane</keyword>